<proteinExistence type="inferred from homology"/>
<dbReference type="Pfam" id="PF17886">
    <property type="entry name" value="ArsA_HSP20"/>
    <property type="match status" value="1"/>
</dbReference>
<evidence type="ECO:0000259" key="3">
    <source>
        <dbReference type="Pfam" id="PF02374"/>
    </source>
</evidence>
<evidence type="ECO:0000313" key="5">
    <source>
        <dbReference type="EMBL" id="MDJ1135377.1"/>
    </source>
</evidence>
<feature type="domain" description="ArsA/GET3 Anion-transporting ATPase-like" evidence="3">
    <location>
        <begin position="199"/>
        <end position="374"/>
    </location>
</feature>
<dbReference type="InterPro" id="IPR040612">
    <property type="entry name" value="ArsA_HSP20-like"/>
</dbReference>
<dbReference type="PANTHER" id="PTHR10803">
    <property type="entry name" value="ARSENICAL PUMP-DRIVING ATPASE ARSENITE-TRANSLOCATING ATPASE"/>
    <property type="match status" value="1"/>
</dbReference>
<keyword evidence="6" id="KW-1185">Reference proteome</keyword>
<dbReference type="EMBL" id="JANCPR020000028">
    <property type="protein sequence ID" value="MDJ1135377.1"/>
    <property type="molecule type" value="Genomic_DNA"/>
</dbReference>
<feature type="region of interest" description="Disordered" evidence="2">
    <location>
        <begin position="382"/>
        <end position="405"/>
    </location>
</feature>
<dbReference type="RefSeq" id="WP_274041959.1">
    <property type="nucleotide sequence ID" value="NZ_JANCPR020000028.1"/>
</dbReference>
<comment type="similarity">
    <text evidence="1">Belongs to the arsA ATPase family.</text>
</comment>
<comment type="caution">
    <text evidence="5">The sequence shown here is derived from an EMBL/GenBank/DDBJ whole genome shotgun (WGS) entry which is preliminary data.</text>
</comment>
<evidence type="ECO:0000256" key="2">
    <source>
        <dbReference type="SAM" id="MobiDB-lite"/>
    </source>
</evidence>
<gene>
    <name evidence="5" type="ORF">NMN56_026095</name>
</gene>
<organism evidence="5 6">
    <name type="scientific">Streptomyces iconiensis</name>
    <dbReference type="NCBI Taxonomy" id="1384038"/>
    <lineage>
        <taxon>Bacteria</taxon>
        <taxon>Bacillati</taxon>
        <taxon>Actinomycetota</taxon>
        <taxon>Actinomycetes</taxon>
        <taxon>Kitasatosporales</taxon>
        <taxon>Streptomycetaceae</taxon>
        <taxon>Streptomyces</taxon>
    </lineage>
</organism>
<dbReference type="Proteomes" id="UP001214441">
    <property type="component" value="Unassembled WGS sequence"/>
</dbReference>
<feature type="compositionally biased region" description="Low complexity" evidence="2">
    <location>
        <begin position="154"/>
        <end position="163"/>
    </location>
</feature>
<evidence type="ECO:0000259" key="4">
    <source>
        <dbReference type="Pfam" id="PF17886"/>
    </source>
</evidence>
<feature type="domain" description="ArsA HSP20-like" evidence="4">
    <location>
        <begin position="418"/>
        <end position="480"/>
    </location>
</feature>
<protein>
    <submittedName>
        <fullName evidence="5">ArsA-related P-loop ATPase</fullName>
    </submittedName>
</protein>
<dbReference type="InterPro" id="IPR008978">
    <property type="entry name" value="HSP20-like_chaperone"/>
</dbReference>
<dbReference type="PANTHER" id="PTHR10803:SF3">
    <property type="entry name" value="ATPASE GET3"/>
    <property type="match status" value="1"/>
</dbReference>
<dbReference type="SUPFAM" id="SSF52540">
    <property type="entry name" value="P-loop containing nucleoside triphosphate hydrolases"/>
    <property type="match status" value="2"/>
</dbReference>
<evidence type="ECO:0000256" key="1">
    <source>
        <dbReference type="ARBA" id="ARBA00011040"/>
    </source>
</evidence>
<dbReference type="Gene3D" id="3.40.50.300">
    <property type="entry name" value="P-loop containing nucleotide triphosphate hydrolases"/>
    <property type="match status" value="1"/>
</dbReference>
<accession>A0ABT7A212</accession>
<reference evidence="5 6" key="1">
    <citation type="submission" date="2023-05" db="EMBL/GenBank/DDBJ databases">
        <title>Streptantibioticus silvisoli sp. nov., acidotolerant actinomycetes 1 from pine litter.</title>
        <authorList>
            <person name="Swiecimska M."/>
            <person name="Golinska P."/>
            <person name="Sangal V."/>
            <person name="Wachnowicz B."/>
            <person name="Goodfellow M."/>
        </authorList>
    </citation>
    <scope>NUCLEOTIDE SEQUENCE [LARGE SCALE GENOMIC DNA]</scope>
    <source>
        <strain evidence="5 6">DSM 42109</strain>
    </source>
</reference>
<feature type="region of interest" description="Disordered" evidence="2">
    <location>
        <begin position="484"/>
        <end position="506"/>
    </location>
</feature>
<feature type="region of interest" description="Disordered" evidence="2">
    <location>
        <begin position="60"/>
        <end position="79"/>
    </location>
</feature>
<name>A0ABT7A212_9ACTN</name>
<sequence>MNADRRPQTVLVTGAGGSGRTTVAAATACAAAAQGHRTLLLSAEPAVRLDALLGAVAGDAVPGTEETDSGTRSGRRPPVTVPAVPGLWLLRVDAGEEFRTQAVALQEHGKAALDMLGAAPLDEDELTELPGAGAFALLRALRTAHGGAGDDGSGEAAGAAEGSEYGGYGEDTEEAEYAEGAEYAGDPAEYAGDAGFVAAWDIVVVDMPPTPDGLNLLALPEQLRRYLRRLVPQERQAARALRPMLAQLAGVPMPEQWLFEATARWGAELAEVQRIVESPTTAVRLVTEPGPLAAETLRTSGAGLRLHGLELESVIANRLLPAGSPDSWLSALSGQQQTALKELREKCEAESVPLCELPHLGRDPRGPEDLASLAGAARTAVTAGAGQGAARDSEPAGRRAGPGTDVAHGWVEDRLTEDGKFVWHLPLPGATRDELELVRRGDELTVGVGPYRRVLALPSALRRCRVSGAGLNAGALHVRFSPDPSLWPGYGREDGAGTARSDGSPD</sequence>
<dbReference type="Pfam" id="PF02374">
    <property type="entry name" value="ArsA_ATPase"/>
    <property type="match status" value="2"/>
</dbReference>
<dbReference type="InterPro" id="IPR027417">
    <property type="entry name" value="P-loop_NTPase"/>
</dbReference>
<feature type="domain" description="ArsA/GET3 Anion-transporting ATPase-like" evidence="3">
    <location>
        <begin position="9"/>
        <end position="51"/>
    </location>
</feature>
<dbReference type="Gene3D" id="2.60.40.790">
    <property type="match status" value="1"/>
</dbReference>
<evidence type="ECO:0000313" key="6">
    <source>
        <dbReference type="Proteomes" id="UP001214441"/>
    </source>
</evidence>
<dbReference type="InterPro" id="IPR025723">
    <property type="entry name" value="ArsA/GET3_ATPase-like"/>
</dbReference>
<dbReference type="InterPro" id="IPR016300">
    <property type="entry name" value="ATPase_ArsA/GET3"/>
</dbReference>
<feature type="region of interest" description="Disordered" evidence="2">
    <location>
        <begin position="146"/>
        <end position="169"/>
    </location>
</feature>